<organism evidence="1 2">
    <name type="scientific">Auriscalpium vulgare</name>
    <dbReference type="NCBI Taxonomy" id="40419"/>
    <lineage>
        <taxon>Eukaryota</taxon>
        <taxon>Fungi</taxon>
        <taxon>Dikarya</taxon>
        <taxon>Basidiomycota</taxon>
        <taxon>Agaricomycotina</taxon>
        <taxon>Agaricomycetes</taxon>
        <taxon>Russulales</taxon>
        <taxon>Auriscalpiaceae</taxon>
        <taxon>Auriscalpium</taxon>
    </lineage>
</organism>
<evidence type="ECO:0000313" key="2">
    <source>
        <dbReference type="Proteomes" id="UP000814033"/>
    </source>
</evidence>
<protein>
    <submittedName>
        <fullName evidence="1">Uncharacterized protein</fullName>
    </submittedName>
</protein>
<accession>A0ACB8R2F4</accession>
<keyword evidence="2" id="KW-1185">Reference proteome</keyword>
<reference evidence="1" key="2">
    <citation type="journal article" date="2022" name="New Phytol.">
        <title>Evolutionary transition to the ectomycorrhizal habit in the genomes of a hyperdiverse lineage of mushroom-forming fungi.</title>
        <authorList>
            <person name="Looney B."/>
            <person name="Miyauchi S."/>
            <person name="Morin E."/>
            <person name="Drula E."/>
            <person name="Courty P.E."/>
            <person name="Kohler A."/>
            <person name="Kuo A."/>
            <person name="LaButti K."/>
            <person name="Pangilinan J."/>
            <person name="Lipzen A."/>
            <person name="Riley R."/>
            <person name="Andreopoulos W."/>
            <person name="He G."/>
            <person name="Johnson J."/>
            <person name="Nolan M."/>
            <person name="Tritt A."/>
            <person name="Barry K.W."/>
            <person name="Grigoriev I.V."/>
            <person name="Nagy L.G."/>
            <person name="Hibbett D."/>
            <person name="Henrissat B."/>
            <person name="Matheny P.B."/>
            <person name="Labbe J."/>
            <person name="Martin F.M."/>
        </authorList>
    </citation>
    <scope>NUCLEOTIDE SEQUENCE</scope>
    <source>
        <strain evidence="1">FP105234-sp</strain>
    </source>
</reference>
<evidence type="ECO:0000313" key="1">
    <source>
        <dbReference type="EMBL" id="KAI0038062.1"/>
    </source>
</evidence>
<dbReference type="EMBL" id="MU276605">
    <property type="protein sequence ID" value="KAI0038062.1"/>
    <property type="molecule type" value="Genomic_DNA"/>
</dbReference>
<sequence length="257" mass="29438">MLHDAEYRRVLKSLPPSSQKQIKAFVVRLAGRKPGRTAPFCNPEHTVAAVDIQYRSMNENVGRYYTVCKEQRHINFLTPPLSDAQHNEIFDMCKSLAEARHVVSSPGRGSRQQRGDKRQVASSPARSRRRRTIPDVLPTEEPVRRTLFPVERPGVPVRTQVLTIAYLAKDEDPVACTLVWNHGSSFRLKDHWKDYEYLDVKPTDKIWVYDSAAELWVHDIMQDVVIEAPDMPELLVWCRDHISPPDVSSLFSAGRGR</sequence>
<reference evidence="1" key="1">
    <citation type="submission" date="2021-02" db="EMBL/GenBank/DDBJ databases">
        <authorList>
            <consortium name="DOE Joint Genome Institute"/>
            <person name="Ahrendt S."/>
            <person name="Looney B.P."/>
            <person name="Miyauchi S."/>
            <person name="Morin E."/>
            <person name="Drula E."/>
            <person name="Courty P.E."/>
            <person name="Chicoki N."/>
            <person name="Fauchery L."/>
            <person name="Kohler A."/>
            <person name="Kuo A."/>
            <person name="Labutti K."/>
            <person name="Pangilinan J."/>
            <person name="Lipzen A."/>
            <person name="Riley R."/>
            <person name="Andreopoulos W."/>
            <person name="He G."/>
            <person name="Johnson J."/>
            <person name="Barry K.W."/>
            <person name="Grigoriev I.V."/>
            <person name="Nagy L."/>
            <person name="Hibbett D."/>
            <person name="Henrissat B."/>
            <person name="Matheny P.B."/>
            <person name="Labbe J."/>
            <person name="Martin F."/>
        </authorList>
    </citation>
    <scope>NUCLEOTIDE SEQUENCE</scope>
    <source>
        <strain evidence="1">FP105234-sp</strain>
    </source>
</reference>
<dbReference type="Proteomes" id="UP000814033">
    <property type="component" value="Unassembled WGS sequence"/>
</dbReference>
<proteinExistence type="predicted"/>
<gene>
    <name evidence="1" type="ORF">FA95DRAFT_1578424</name>
</gene>
<name>A0ACB8R2F4_9AGAM</name>
<comment type="caution">
    <text evidence="1">The sequence shown here is derived from an EMBL/GenBank/DDBJ whole genome shotgun (WGS) entry which is preliminary data.</text>
</comment>